<dbReference type="PANTHER" id="PTHR15976">
    <property type="entry name" value="CONSTITUTIVE COACTIVATOR OF PEROXISOME PROLIFERATOR-ACTIVATED RECEPTOR GAMMA"/>
    <property type="match status" value="1"/>
</dbReference>
<reference evidence="2" key="1">
    <citation type="submission" date="2022-01" db="UniProtKB">
        <authorList>
            <consortium name="EnsemblMetazoa"/>
        </authorList>
    </citation>
    <scope>IDENTIFICATION</scope>
</reference>
<accession>A0A8I6S8X1</accession>
<evidence type="ECO:0008006" key="4">
    <source>
        <dbReference type="Google" id="ProtNLM"/>
    </source>
</evidence>
<dbReference type="RefSeq" id="XP_014258778.1">
    <property type="nucleotide sequence ID" value="XM_014403292.2"/>
</dbReference>
<proteinExistence type="inferred from homology"/>
<dbReference type="OMA" id="YNIMCSG"/>
<dbReference type="InterPro" id="IPR026784">
    <property type="entry name" value="Coact_PPARg"/>
</dbReference>
<organism evidence="2 3">
    <name type="scientific">Cimex lectularius</name>
    <name type="common">Bed bug</name>
    <name type="synonym">Acanthia lectularia</name>
    <dbReference type="NCBI Taxonomy" id="79782"/>
    <lineage>
        <taxon>Eukaryota</taxon>
        <taxon>Metazoa</taxon>
        <taxon>Ecdysozoa</taxon>
        <taxon>Arthropoda</taxon>
        <taxon>Hexapoda</taxon>
        <taxon>Insecta</taxon>
        <taxon>Pterygota</taxon>
        <taxon>Neoptera</taxon>
        <taxon>Paraneoptera</taxon>
        <taxon>Hemiptera</taxon>
        <taxon>Heteroptera</taxon>
        <taxon>Panheteroptera</taxon>
        <taxon>Cimicomorpha</taxon>
        <taxon>Cimicidae</taxon>
        <taxon>Cimex</taxon>
    </lineage>
</organism>
<dbReference type="KEGG" id="clec:106672122"/>
<dbReference type="OrthoDB" id="6354174at2759"/>
<protein>
    <recommendedName>
        <fullName evidence="4">Constitutive coactivator of peroxisome proliferator-activated receptor gamma</fullName>
    </recommendedName>
</protein>
<dbReference type="SUPFAM" id="SSF88723">
    <property type="entry name" value="PIN domain-like"/>
    <property type="match status" value="1"/>
</dbReference>
<sequence>MGVRRLQTFMERTADCCYDVDIKEMINSYLREGRGKPVVVIDIYSCIYFIFEDVAWLSGGQSKEMAYLLERFYKSFTDLGAELVIFIDGCLEPSKVDTWKLRRHEEVKNIQYIFDQLDINPYRFPEDCKKSRVNMMVKLLTGPNIEAYYSTEECDLEIARYAKLNNCFAILAQDTDFVIYEGARHYWSGKHLNLRRMTTKEYSRQNLARCLQLSTQDLPLLASLIGNDIISEKLLLPFHRSMGDLWQQRSNSINYRNNFFNVASCIRHYKSKSSDINQMLPIIAERVFGVKDYSDLLLRSLNSYDVLLIRQDDDIDTRYGKNWTEIQKLIKKLHKTSKIDSSIYMVITRGIFTSCSLLEDYTRNFFPPALQILKKLRQRIYGILLQEKPLPDNGVHYVKELVVCGLTSVEDYIPVPAIMPSVPHSGLIKLMTLNDKDTTKEKFNLFCSALHVNSSLLELEEKHLILPTGVLKYLLTEGGMVLEDWEVIALVVAMVLLDSYSIKQINRIQEFPIDIRCINLYTIVAKGFYFGTFLNSVCGHPLSYEMCNPVRYHDGKLFHKKYKEAIETRDIEVLCEKKKNAVVTCKKILSFLNSRL</sequence>
<dbReference type="GeneID" id="106672122"/>
<dbReference type="GO" id="GO:0005634">
    <property type="term" value="C:nucleus"/>
    <property type="evidence" value="ECO:0007669"/>
    <property type="project" value="TreeGrafter"/>
</dbReference>
<dbReference type="Proteomes" id="UP000494040">
    <property type="component" value="Unassembled WGS sequence"/>
</dbReference>
<name>A0A8I6S8X1_CIMLE</name>
<dbReference type="InterPro" id="IPR029060">
    <property type="entry name" value="PIN-like_dom_sf"/>
</dbReference>
<dbReference type="Gene3D" id="3.40.50.1010">
    <property type="entry name" value="5'-nuclease"/>
    <property type="match status" value="1"/>
</dbReference>
<keyword evidence="3" id="KW-1185">Reference proteome</keyword>
<evidence type="ECO:0000313" key="2">
    <source>
        <dbReference type="EnsemblMetazoa" id="XP_014258778.1"/>
    </source>
</evidence>
<evidence type="ECO:0000313" key="3">
    <source>
        <dbReference type="Proteomes" id="UP000494040"/>
    </source>
</evidence>
<evidence type="ECO:0000256" key="1">
    <source>
        <dbReference type="ARBA" id="ARBA00009495"/>
    </source>
</evidence>
<comment type="similarity">
    <text evidence="1">Belongs to the constitutive coactivator of PPAR-gamma family.</text>
</comment>
<dbReference type="AlphaFoldDB" id="A0A8I6S8X1"/>
<dbReference type="EnsemblMetazoa" id="XM_014403292.2">
    <property type="protein sequence ID" value="XP_014258778.1"/>
    <property type="gene ID" value="LOC106672122"/>
</dbReference>
<dbReference type="PANTHER" id="PTHR15976:SF17">
    <property type="entry name" value="CONSTITUTIVE COACTIVATOR OF PEROXISOME PROLIFERATOR-ACTIVATED RECEPTOR GAMMA"/>
    <property type="match status" value="1"/>
</dbReference>